<organism evidence="2 3">
    <name type="scientific">Symmachiella macrocystis</name>
    <dbReference type="NCBI Taxonomy" id="2527985"/>
    <lineage>
        <taxon>Bacteria</taxon>
        <taxon>Pseudomonadati</taxon>
        <taxon>Planctomycetota</taxon>
        <taxon>Planctomycetia</taxon>
        <taxon>Planctomycetales</taxon>
        <taxon>Planctomycetaceae</taxon>
        <taxon>Symmachiella</taxon>
    </lineage>
</organism>
<feature type="transmembrane region" description="Helical" evidence="1">
    <location>
        <begin position="265"/>
        <end position="290"/>
    </location>
</feature>
<keyword evidence="3" id="KW-1185">Reference proteome</keyword>
<evidence type="ECO:0000313" key="3">
    <source>
        <dbReference type="Proteomes" id="UP000320735"/>
    </source>
</evidence>
<feature type="transmembrane region" description="Helical" evidence="1">
    <location>
        <begin position="178"/>
        <end position="205"/>
    </location>
</feature>
<dbReference type="EMBL" id="SJPP01000001">
    <property type="protein sequence ID" value="TWU12625.1"/>
    <property type="molecule type" value="Genomic_DNA"/>
</dbReference>
<keyword evidence="1" id="KW-0812">Transmembrane</keyword>
<dbReference type="Proteomes" id="UP000320735">
    <property type="component" value="Unassembled WGS sequence"/>
</dbReference>
<feature type="transmembrane region" description="Helical" evidence="1">
    <location>
        <begin position="103"/>
        <end position="120"/>
    </location>
</feature>
<keyword evidence="1" id="KW-0472">Membrane</keyword>
<reference evidence="2 3" key="1">
    <citation type="submission" date="2019-02" db="EMBL/GenBank/DDBJ databases">
        <title>Deep-cultivation of Planctomycetes and their phenomic and genomic characterization uncovers novel biology.</title>
        <authorList>
            <person name="Wiegand S."/>
            <person name="Jogler M."/>
            <person name="Boedeker C."/>
            <person name="Pinto D."/>
            <person name="Vollmers J."/>
            <person name="Rivas-Marin E."/>
            <person name="Kohn T."/>
            <person name="Peeters S.H."/>
            <person name="Heuer A."/>
            <person name="Rast P."/>
            <person name="Oberbeckmann S."/>
            <person name="Bunk B."/>
            <person name="Jeske O."/>
            <person name="Meyerdierks A."/>
            <person name="Storesund J.E."/>
            <person name="Kallscheuer N."/>
            <person name="Luecker S."/>
            <person name="Lage O.M."/>
            <person name="Pohl T."/>
            <person name="Merkel B.J."/>
            <person name="Hornburger P."/>
            <person name="Mueller R.-W."/>
            <person name="Bruemmer F."/>
            <person name="Labrenz M."/>
            <person name="Spormann A.M."/>
            <person name="Op Den Camp H."/>
            <person name="Overmann J."/>
            <person name="Amann R."/>
            <person name="Jetten M.S.M."/>
            <person name="Mascher T."/>
            <person name="Medema M.H."/>
            <person name="Devos D.P."/>
            <person name="Kaster A.-K."/>
            <person name="Ovreas L."/>
            <person name="Rohde M."/>
            <person name="Galperin M.Y."/>
            <person name="Jogler C."/>
        </authorList>
    </citation>
    <scope>NUCLEOTIDE SEQUENCE [LARGE SCALE GENOMIC DNA]</scope>
    <source>
        <strain evidence="2 3">CA54</strain>
    </source>
</reference>
<feature type="transmembrane region" description="Helical" evidence="1">
    <location>
        <begin position="20"/>
        <end position="39"/>
    </location>
</feature>
<dbReference type="AlphaFoldDB" id="A0A5C6BKX3"/>
<accession>A0A5C6BKX3</accession>
<gene>
    <name evidence="2" type="ORF">CA54_14490</name>
</gene>
<dbReference type="RefSeq" id="WP_146370065.1">
    <property type="nucleotide sequence ID" value="NZ_SJPP01000001.1"/>
</dbReference>
<feature type="transmembrane region" description="Helical" evidence="1">
    <location>
        <begin position="310"/>
        <end position="330"/>
    </location>
</feature>
<protein>
    <recommendedName>
        <fullName evidence="4">Glycosyltransferase RgtA/B/C/D-like domain-containing protein</fullName>
    </recommendedName>
</protein>
<feature type="transmembrane region" description="Helical" evidence="1">
    <location>
        <begin position="361"/>
        <end position="380"/>
    </location>
</feature>
<feature type="transmembrane region" description="Helical" evidence="1">
    <location>
        <begin position="217"/>
        <end position="236"/>
    </location>
</feature>
<evidence type="ECO:0000313" key="2">
    <source>
        <dbReference type="EMBL" id="TWU12625.1"/>
    </source>
</evidence>
<evidence type="ECO:0000256" key="1">
    <source>
        <dbReference type="SAM" id="Phobius"/>
    </source>
</evidence>
<feature type="transmembrane region" description="Helical" evidence="1">
    <location>
        <begin position="150"/>
        <end position="166"/>
    </location>
</feature>
<feature type="transmembrane region" description="Helical" evidence="1">
    <location>
        <begin position="337"/>
        <end position="355"/>
    </location>
</feature>
<keyword evidence="1" id="KW-1133">Transmembrane helix</keyword>
<comment type="caution">
    <text evidence="2">The sequence shown here is derived from an EMBL/GenBank/DDBJ whole genome shotgun (WGS) entry which is preliminary data.</text>
</comment>
<dbReference type="OrthoDB" id="265113at2"/>
<proteinExistence type="predicted"/>
<evidence type="ECO:0008006" key="4">
    <source>
        <dbReference type="Google" id="ProtNLM"/>
    </source>
</evidence>
<name>A0A5C6BKX3_9PLAN</name>
<sequence length="529" mass="60830">MTETSSSLQPKEKTSFFPGWGHVCLFLLVTLTSLVPIWITTHFPSQNGPWYLLIVHMFKEFQNPAYDYSEYYQINWHPVPHMLHNLVVYCLSNLLPLLTAEKVALSIYVVGFPLSIFYFLSAASPRNVILGYYGFLMVHTYSFFRGYHNFSLALVLFFTAFGYWLHHHRKLTKKNFAVLAVLSALLYLSHLFVFGLLACCIGFYVLIETHSFKKGTIAAVCATWPGWLLFVDYFILTKTKSEWIDHEDTVFLLPHVLLEYFVRKYFYTISLPVYILMALPWMLVLGLVVRKIIHMYREKNNSVRGVLSDPLIALLAVLLVSFFIVPYKFLAWHYVNLRMIPVICGVMLACAGASIEINRRLLGGMVMVVCGAAICANVLLAKEVVKMDQELAVYMSGIEHYDGNTPLLPIHIENPPHGQVRPLTRAYEYYNIAKGGANGRGVANVNTLVSMWYHEYPVSNMFPKIDKNNPEKSMRRIRQTYGYVLVYGEDLDLVKNLEANQFELVHHNQKLRLFKNRGSDLEAPNFRKD</sequence>